<evidence type="ECO:0000313" key="2">
    <source>
        <dbReference type="EMBL" id="CAK9316537.1"/>
    </source>
</evidence>
<feature type="compositionally biased region" description="Basic residues" evidence="1">
    <location>
        <begin position="11"/>
        <end position="27"/>
    </location>
</feature>
<dbReference type="Proteomes" id="UP001642487">
    <property type="component" value="Chromosome 3"/>
</dbReference>
<reference evidence="2 3" key="1">
    <citation type="submission" date="2024-03" db="EMBL/GenBank/DDBJ databases">
        <authorList>
            <person name="Gkanogiannis A."/>
            <person name="Becerra Lopez-Lavalle L."/>
        </authorList>
    </citation>
    <scope>NUCLEOTIDE SEQUENCE [LARGE SCALE GENOMIC DNA]</scope>
</reference>
<organism evidence="2 3">
    <name type="scientific">Citrullus colocynthis</name>
    <name type="common">colocynth</name>
    <dbReference type="NCBI Taxonomy" id="252529"/>
    <lineage>
        <taxon>Eukaryota</taxon>
        <taxon>Viridiplantae</taxon>
        <taxon>Streptophyta</taxon>
        <taxon>Embryophyta</taxon>
        <taxon>Tracheophyta</taxon>
        <taxon>Spermatophyta</taxon>
        <taxon>Magnoliopsida</taxon>
        <taxon>eudicotyledons</taxon>
        <taxon>Gunneridae</taxon>
        <taxon>Pentapetalae</taxon>
        <taxon>rosids</taxon>
        <taxon>fabids</taxon>
        <taxon>Cucurbitales</taxon>
        <taxon>Cucurbitaceae</taxon>
        <taxon>Benincaseae</taxon>
        <taxon>Citrullus</taxon>
    </lineage>
</organism>
<accession>A0ABP0YCX8</accession>
<dbReference type="EMBL" id="OZ021737">
    <property type="protein sequence ID" value="CAK9316537.1"/>
    <property type="molecule type" value="Genomic_DNA"/>
</dbReference>
<proteinExistence type="predicted"/>
<protein>
    <submittedName>
        <fullName evidence="2">Uncharacterized protein</fullName>
    </submittedName>
</protein>
<sequence length="83" mass="9735">MVARDHEGPVIRKRTGPMMALHKKPKPYSKISEMTTIPRNQKEYAGLDPTDIHDLTWTLEIFVQKTERRNETEVKFHKMKGTD</sequence>
<feature type="region of interest" description="Disordered" evidence="1">
    <location>
        <begin position="1"/>
        <end position="29"/>
    </location>
</feature>
<evidence type="ECO:0000256" key="1">
    <source>
        <dbReference type="SAM" id="MobiDB-lite"/>
    </source>
</evidence>
<name>A0ABP0YCX8_9ROSI</name>
<gene>
    <name evidence="2" type="ORF">CITCOLO1_LOCUS8401</name>
</gene>
<evidence type="ECO:0000313" key="3">
    <source>
        <dbReference type="Proteomes" id="UP001642487"/>
    </source>
</evidence>
<feature type="compositionally biased region" description="Basic and acidic residues" evidence="1">
    <location>
        <begin position="1"/>
        <end position="10"/>
    </location>
</feature>
<keyword evidence="3" id="KW-1185">Reference proteome</keyword>